<dbReference type="GO" id="GO:0061542">
    <property type="term" value="F:3-demethylubiquinol 3-O-methyltransferase activity"/>
    <property type="evidence" value="ECO:0007669"/>
    <property type="project" value="UniProtKB-EC"/>
</dbReference>
<dbReference type="CDD" id="cd02440">
    <property type="entry name" value="AdoMet_MTases"/>
    <property type="match status" value="1"/>
</dbReference>
<protein>
    <submittedName>
        <fullName evidence="1">Class I SAM-dependent methyltransferase</fullName>
        <ecNumber evidence="1">2.1.1.222</ecNumber>
        <ecNumber evidence="1">2.1.1.64</ecNumber>
    </submittedName>
</protein>
<dbReference type="Proteomes" id="UP001597229">
    <property type="component" value="Unassembled WGS sequence"/>
</dbReference>
<dbReference type="SUPFAM" id="SSF53335">
    <property type="entry name" value="S-adenosyl-L-methionine-dependent methyltransferases"/>
    <property type="match status" value="1"/>
</dbReference>
<dbReference type="GO" id="GO:0032259">
    <property type="term" value="P:methylation"/>
    <property type="evidence" value="ECO:0007669"/>
    <property type="project" value="UniProtKB-KW"/>
</dbReference>
<dbReference type="PANTHER" id="PTHR43861">
    <property type="entry name" value="TRANS-ACONITATE 2-METHYLTRANSFERASE-RELATED"/>
    <property type="match status" value="1"/>
</dbReference>
<proteinExistence type="predicted"/>
<dbReference type="InterPro" id="IPR029063">
    <property type="entry name" value="SAM-dependent_MTases_sf"/>
</dbReference>
<dbReference type="EC" id="2.1.1.222" evidence="1"/>
<name>A0ABW3W4S0_9ACTN</name>
<comment type="caution">
    <text evidence="1">The sequence shown here is derived from an EMBL/GenBank/DDBJ whole genome shotgun (WGS) entry which is preliminary data.</text>
</comment>
<reference evidence="2" key="1">
    <citation type="journal article" date="2019" name="Int. J. Syst. Evol. Microbiol.">
        <title>The Global Catalogue of Microorganisms (GCM) 10K type strain sequencing project: providing services to taxonomists for standard genome sequencing and annotation.</title>
        <authorList>
            <consortium name="The Broad Institute Genomics Platform"/>
            <consortium name="The Broad Institute Genome Sequencing Center for Infectious Disease"/>
            <person name="Wu L."/>
            <person name="Ma J."/>
        </authorList>
    </citation>
    <scope>NUCLEOTIDE SEQUENCE [LARGE SCALE GENOMIC DNA]</scope>
    <source>
        <strain evidence="2">CCUG 52478</strain>
    </source>
</reference>
<dbReference type="Pfam" id="PF13489">
    <property type="entry name" value="Methyltransf_23"/>
    <property type="match status" value="1"/>
</dbReference>
<dbReference type="RefSeq" id="WP_367920368.1">
    <property type="nucleotide sequence ID" value="NZ_BAABAC010000030.1"/>
</dbReference>
<keyword evidence="1" id="KW-0489">Methyltransferase</keyword>
<gene>
    <name evidence="1" type="ORF">ACFQ3F_18755</name>
</gene>
<accession>A0ABW3W4S0</accession>
<keyword evidence="1" id="KW-0808">Transferase</keyword>
<dbReference type="EC" id="2.1.1.64" evidence="1"/>
<sequence length="301" mass="32679">MPAVQQCPACRSQQIRRMPASRATGRTIVTCQVCGMSAHGEYDDAPPQVVAEDEITPELYAAYVAAKRDGGRPEIWREMLATSLRQLGTGRGTGGNTRVFDVGAGDGGFLQLARDEFGCEVFGNETSAAAVRLAKERHEIDLELGDIGTLGHENEFDVVTMWCVLAHVPNGDRLLADALAMLRPGGCLVLQTPHRTLADRAALGLAKASDGRVTKVSDRRLPTHHRILHTPASMELQLTRLGYTDVTATPKARYSLSSELYLYFAGLRGPALKAGSKVMDQFVDRGLAPRIVLDVFARKPL</sequence>
<evidence type="ECO:0000313" key="1">
    <source>
        <dbReference type="EMBL" id="MFD1249847.1"/>
    </source>
</evidence>
<dbReference type="EMBL" id="JBHTLX010000023">
    <property type="protein sequence ID" value="MFD1249847.1"/>
    <property type="molecule type" value="Genomic_DNA"/>
</dbReference>
<keyword evidence="2" id="KW-1185">Reference proteome</keyword>
<dbReference type="Gene3D" id="3.40.50.150">
    <property type="entry name" value="Vaccinia Virus protein VP39"/>
    <property type="match status" value="1"/>
</dbReference>
<dbReference type="GO" id="GO:0102208">
    <property type="term" value="F:2-polyprenyl-6-hydroxyphenol methylase activity"/>
    <property type="evidence" value="ECO:0007669"/>
    <property type="project" value="UniProtKB-EC"/>
</dbReference>
<evidence type="ECO:0000313" key="2">
    <source>
        <dbReference type="Proteomes" id="UP001597229"/>
    </source>
</evidence>
<organism evidence="1 2">
    <name type="scientific">Nocardioides ginsengisoli</name>
    <dbReference type="NCBI Taxonomy" id="363868"/>
    <lineage>
        <taxon>Bacteria</taxon>
        <taxon>Bacillati</taxon>
        <taxon>Actinomycetota</taxon>
        <taxon>Actinomycetes</taxon>
        <taxon>Propionibacteriales</taxon>
        <taxon>Nocardioidaceae</taxon>
        <taxon>Nocardioides</taxon>
    </lineage>
</organism>